<dbReference type="RefSeq" id="XP_016276993.1">
    <property type="nucleotide sequence ID" value="XM_016413986.1"/>
</dbReference>
<dbReference type="EMBL" id="KB722642">
    <property type="protein sequence ID" value="EMS25874.1"/>
    <property type="molecule type" value="Genomic_DNA"/>
</dbReference>
<evidence type="ECO:0000313" key="2">
    <source>
        <dbReference type="EMBL" id="EMS25874.1"/>
    </source>
</evidence>
<evidence type="ECO:0000313" key="3">
    <source>
        <dbReference type="Proteomes" id="UP000016926"/>
    </source>
</evidence>
<gene>
    <name evidence="2" type="ORF">RHTO_00302</name>
</gene>
<feature type="region of interest" description="Disordered" evidence="1">
    <location>
        <begin position="15"/>
        <end position="34"/>
    </location>
</feature>
<keyword evidence="3" id="KW-1185">Reference proteome</keyword>
<accession>M7XPN2</accession>
<protein>
    <submittedName>
        <fullName evidence="2">Uncharacterized protein</fullName>
    </submittedName>
</protein>
<dbReference type="Proteomes" id="UP000016926">
    <property type="component" value="Unassembled WGS sequence"/>
</dbReference>
<proteinExistence type="predicted"/>
<evidence type="ECO:0000256" key="1">
    <source>
        <dbReference type="SAM" id="MobiDB-lite"/>
    </source>
</evidence>
<dbReference type="OrthoDB" id="10421315at2759"/>
<dbReference type="GeneID" id="27364315"/>
<dbReference type="HOGENOM" id="CLU_522905_0_0_1"/>
<name>M7XPN2_RHOT1</name>
<sequence>MTPSIFDSTARARTRLEKEGHTVLSPPPSAGDVSKEHARRAMGMRGAVPDDLRKDVLREMHDQHAQDVAKALQEHDDEAVKRLHDDRKMMREYNDFAPQSKTFHNVRIPVQILDQEEHHLQLFKPRLQSFVKRLLPDVRPDDYEKRAYLEQRRIEELGDEIHRLDEVAKKELAEEAMKTQLARLAQQRYELFDGLPRAFRSATEEMSFEEENRKIVQLLTSHGGIEYCEEELHEWIKAEIALQCLRHPDRFAGMSHAEPGSYGEVKFAVRTAERIAEGIASSPEKLRATLCQSFFTNTAHQVAEGNLQNIQLAANSVTFVYFKTYNACQIARQFVRLHLPDEQLAATMRKYLRATVSELNDPPALPVQPVKAGEETLASLAPAGRAQITQSRDETRDLPSAAASVLQSCLERDIQDARAKALAAFPPVEPTDEEAERLADLVDTLVEGKLDAHKWVRLLIVQRCLLEPGEFRRELARVEPTGSVKSELKYYYKLFMDELRKTGNPLTAGENILRFLDEDEA</sequence>
<organism evidence="2 3">
    <name type="scientific">Rhodotorula toruloides (strain NP11)</name>
    <name type="common">Yeast</name>
    <name type="synonym">Rhodosporidium toruloides</name>
    <dbReference type="NCBI Taxonomy" id="1130832"/>
    <lineage>
        <taxon>Eukaryota</taxon>
        <taxon>Fungi</taxon>
        <taxon>Dikarya</taxon>
        <taxon>Basidiomycota</taxon>
        <taxon>Pucciniomycotina</taxon>
        <taxon>Microbotryomycetes</taxon>
        <taxon>Sporidiobolales</taxon>
        <taxon>Sporidiobolaceae</taxon>
        <taxon>Rhodotorula</taxon>
    </lineage>
</organism>
<dbReference type="AlphaFoldDB" id="M7XPN2"/>
<reference evidence="2 3" key="1">
    <citation type="journal article" date="2012" name="Nat. Commun.">
        <title>A multi-omic map of the lipid-producing yeast Rhodosporidium toruloides.</title>
        <authorList>
            <person name="Zhu Z."/>
            <person name="Zhang S."/>
            <person name="Liu H."/>
            <person name="Shen H."/>
            <person name="Lin X."/>
            <person name="Yang F."/>
            <person name="Zhou Y.J."/>
            <person name="Jin G."/>
            <person name="Ye M."/>
            <person name="Zou H."/>
            <person name="Zou H."/>
            <person name="Zhao Z.K."/>
        </authorList>
    </citation>
    <scope>NUCLEOTIDE SEQUENCE [LARGE SCALE GENOMIC DNA]</scope>
    <source>
        <strain evidence="2 3">NP11</strain>
    </source>
</reference>